<organism evidence="2 3">
    <name type="scientific">Natronococcus jeotgali DSM 18795</name>
    <dbReference type="NCBI Taxonomy" id="1227498"/>
    <lineage>
        <taxon>Archaea</taxon>
        <taxon>Methanobacteriati</taxon>
        <taxon>Methanobacteriota</taxon>
        <taxon>Stenosarchaea group</taxon>
        <taxon>Halobacteria</taxon>
        <taxon>Halobacteriales</taxon>
        <taxon>Natrialbaceae</taxon>
        <taxon>Natronococcus</taxon>
    </lineage>
</organism>
<name>L9XH32_9EURY</name>
<feature type="region of interest" description="Disordered" evidence="1">
    <location>
        <begin position="1"/>
        <end position="34"/>
    </location>
</feature>
<dbReference type="Proteomes" id="UP000011531">
    <property type="component" value="Unassembled WGS sequence"/>
</dbReference>
<dbReference type="STRING" id="1227498.C492_09695"/>
<sequence>MLAGCGGGSDNGDGNGDGGGDGGDGPSSDDEAWTDVSEFYLEGRVEAWTFVEPSDVVGGMENPTITLIEGNEYDFTWVNSDGVTHNLEIRDENDEVVEDYQSDDVGTEGEEASIEGLVATPEMTTYICQFHPSTQVGDIEVRSE</sequence>
<evidence type="ECO:0000256" key="1">
    <source>
        <dbReference type="SAM" id="MobiDB-lite"/>
    </source>
</evidence>
<evidence type="ECO:0000313" key="3">
    <source>
        <dbReference type="Proteomes" id="UP000011531"/>
    </source>
</evidence>
<comment type="caution">
    <text evidence="2">The sequence shown here is derived from an EMBL/GenBank/DDBJ whole genome shotgun (WGS) entry which is preliminary data.</text>
</comment>
<accession>L9XH32</accession>
<dbReference type="EMBL" id="AOIA01000091">
    <property type="protein sequence ID" value="ELY61005.1"/>
    <property type="molecule type" value="Genomic_DNA"/>
</dbReference>
<proteinExistence type="predicted"/>
<gene>
    <name evidence="2" type="ORF">C492_09695</name>
</gene>
<dbReference type="InterPro" id="IPR008972">
    <property type="entry name" value="Cupredoxin"/>
</dbReference>
<dbReference type="PATRIC" id="fig|1227498.3.peg.1873"/>
<keyword evidence="3" id="KW-1185">Reference proteome</keyword>
<protein>
    <submittedName>
        <fullName evidence="2">PKD domain-containing protein</fullName>
    </submittedName>
</protein>
<reference evidence="2 3" key="1">
    <citation type="journal article" date="2014" name="PLoS Genet.">
        <title>Phylogenetically driven sequencing of extremely halophilic archaea reveals strategies for static and dynamic osmo-response.</title>
        <authorList>
            <person name="Becker E.A."/>
            <person name="Seitzer P.M."/>
            <person name="Tritt A."/>
            <person name="Larsen D."/>
            <person name="Krusor M."/>
            <person name="Yao A.I."/>
            <person name="Wu D."/>
            <person name="Madern D."/>
            <person name="Eisen J.A."/>
            <person name="Darling A.E."/>
            <person name="Facciotti M.T."/>
        </authorList>
    </citation>
    <scope>NUCLEOTIDE SEQUENCE [LARGE SCALE GENOMIC DNA]</scope>
    <source>
        <strain evidence="2 3">DSM 18795</strain>
    </source>
</reference>
<evidence type="ECO:0000313" key="2">
    <source>
        <dbReference type="EMBL" id="ELY61005.1"/>
    </source>
</evidence>
<dbReference type="AlphaFoldDB" id="L9XH32"/>
<feature type="compositionally biased region" description="Gly residues" evidence="1">
    <location>
        <begin position="1"/>
        <end position="25"/>
    </location>
</feature>
<dbReference type="Gene3D" id="2.60.40.420">
    <property type="entry name" value="Cupredoxins - blue copper proteins"/>
    <property type="match status" value="1"/>
</dbReference>